<sequence length="127" mass="14479">MNNDNPAPDIPDWATHVTPDTLDPRVLDQTDIWVNRDATVLRITAMSTDHIHNVLTMLTERASELRLSSLLDATYQLMNTDTRTVDDAERLAWDLVRTYADLTHQQWLETTALVIALRTELATRPTP</sequence>
<comment type="caution">
    <text evidence="1">The sequence shown here is derived from an EMBL/GenBank/DDBJ whole genome shotgun (WGS) entry which is preliminary data.</text>
</comment>
<reference evidence="1 2" key="1">
    <citation type="submission" date="2014-01" db="EMBL/GenBank/DDBJ databases">
        <title>Actinotalea ferrariae CF5-4.</title>
        <authorList>
            <person name="Chen F."/>
            <person name="Li Y."/>
            <person name="Wang G."/>
        </authorList>
    </citation>
    <scope>NUCLEOTIDE SEQUENCE [LARGE SCALE GENOMIC DNA]</scope>
    <source>
        <strain evidence="1 2">CF5-4</strain>
    </source>
</reference>
<evidence type="ECO:0000313" key="2">
    <source>
        <dbReference type="Proteomes" id="UP000019753"/>
    </source>
</evidence>
<gene>
    <name evidence="1" type="ORF">N866_20075</name>
</gene>
<dbReference type="Proteomes" id="UP000019753">
    <property type="component" value="Unassembled WGS sequence"/>
</dbReference>
<name>A0A021VQN4_9CELL</name>
<protein>
    <submittedName>
        <fullName evidence="1">Uncharacterized protein</fullName>
    </submittedName>
</protein>
<dbReference type="EMBL" id="AXCW01000088">
    <property type="protein sequence ID" value="EYR63514.1"/>
    <property type="molecule type" value="Genomic_DNA"/>
</dbReference>
<organism evidence="1 2">
    <name type="scientific">Actinotalea ferrariae CF5-4</name>
    <dbReference type="NCBI Taxonomy" id="948458"/>
    <lineage>
        <taxon>Bacteria</taxon>
        <taxon>Bacillati</taxon>
        <taxon>Actinomycetota</taxon>
        <taxon>Actinomycetes</taxon>
        <taxon>Micrococcales</taxon>
        <taxon>Cellulomonadaceae</taxon>
        <taxon>Actinotalea</taxon>
    </lineage>
</organism>
<accession>A0A021VQN4</accession>
<dbReference type="RefSeq" id="WP_034225736.1">
    <property type="nucleotide sequence ID" value="NZ_AXCW01000088.1"/>
</dbReference>
<dbReference type="AlphaFoldDB" id="A0A021VQN4"/>
<proteinExistence type="predicted"/>
<evidence type="ECO:0000313" key="1">
    <source>
        <dbReference type="EMBL" id="EYR63514.1"/>
    </source>
</evidence>
<dbReference type="OrthoDB" id="5122277at2"/>
<keyword evidence="2" id="KW-1185">Reference proteome</keyword>